<proteinExistence type="predicted"/>
<dbReference type="Proteomes" id="UP000249056">
    <property type="component" value="Unassembled WGS sequence"/>
</dbReference>
<organism evidence="1 2">
    <name type="scientific">Monilinia fructigena</name>
    <dbReference type="NCBI Taxonomy" id="38457"/>
    <lineage>
        <taxon>Eukaryota</taxon>
        <taxon>Fungi</taxon>
        <taxon>Dikarya</taxon>
        <taxon>Ascomycota</taxon>
        <taxon>Pezizomycotina</taxon>
        <taxon>Leotiomycetes</taxon>
        <taxon>Helotiales</taxon>
        <taxon>Sclerotiniaceae</taxon>
        <taxon>Monilinia</taxon>
    </lineage>
</organism>
<name>A0A395IZQ8_9HELO</name>
<evidence type="ECO:0000313" key="2">
    <source>
        <dbReference type="Proteomes" id="UP000249056"/>
    </source>
</evidence>
<accession>A0A395IZQ8</accession>
<reference evidence="1 2" key="1">
    <citation type="submission" date="2018-06" db="EMBL/GenBank/DDBJ databases">
        <title>Genome Sequence of the Brown Rot Fungal Pathogen Monilinia fructigena.</title>
        <authorList>
            <person name="Landi L."/>
            <person name="De Miccolis Angelini R.M."/>
            <person name="Pollastro S."/>
            <person name="Abate D."/>
            <person name="Faretra F."/>
            <person name="Romanazzi G."/>
        </authorList>
    </citation>
    <scope>NUCLEOTIDE SEQUENCE [LARGE SCALE GENOMIC DNA]</scope>
    <source>
        <strain evidence="1 2">Mfrg269</strain>
    </source>
</reference>
<dbReference type="EMBL" id="QKRW01000009">
    <property type="protein sequence ID" value="RAL65757.1"/>
    <property type="molecule type" value="Genomic_DNA"/>
</dbReference>
<protein>
    <submittedName>
        <fullName evidence="1">Uncharacterized protein</fullName>
    </submittedName>
</protein>
<dbReference type="AlphaFoldDB" id="A0A395IZQ8"/>
<sequence length="80" mass="9145">MLPVTGFLAQILMKNNMTLLPTSYIPESYTFEDLYRELAKEREEVKDEELESILILASYLKESNRLKGTDDDDDGGAREA</sequence>
<gene>
    <name evidence="1" type="ORF">DID88_005423</name>
</gene>
<keyword evidence="2" id="KW-1185">Reference proteome</keyword>
<comment type="caution">
    <text evidence="1">The sequence shown here is derived from an EMBL/GenBank/DDBJ whole genome shotgun (WGS) entry which is preliminary data.</text>
</comment>
<evidence type="ECO:0000313" key="1">
    <source>
        <dbReference type="EMBL" id="RAL65757.1"/>
    </source>
</evidence>